<proteinExistence type="predicted"/>
<evidence type="ECO:0000313" key="2">
    <source>
        <dbReference type="Proteomes" id="UP001221142"/>
    </source>
</evidence>
<dbReference type="EMBL" id="JARKIF010000012">
    <property type="protein sequence ID" value="KAJ7626168.1"/>
    <property type="molecule type" value="Genomic_DNA"/>
</dbReference>
<dbReference type="InterPro" id="IPR011990">
    <property type="entry name" value="TPR-like_helical_dom_sf"/>
</dbReference>
<name>A0AAD7BNL5_9AGAR</name>
<keyword evidence="2" id="KW-1185">Reference proteome</keyword>
<dbReference type="AlphaFoldDB" id="A0AAD7BNL5"/>
<evidence type="ECO:0000313" key="1">
    <source>
        <dbReference type="EMBL" id="KAJ7626168.1"/>
    </source>
</evidence>
<accession>A0AAD7BNL5</accession>
<organism evidence="1 2">
    <name type="scientific">Roridomyces roridus</name>
    <dbReference type="NCBI Taxonomy" id="1738132"/>
    <lineage>
        <taxon>Eukaryota</taxon>
        <taxon>Fungi</taxon>
        <taxon>Dikarya</taxon>
        <taxon>Basidiomycota</taxon>
        <taxon>Agaricomycotina</taxon>
        <taxon>Agaricomycetes</taxon>
        <taxon>Agaricomycetidae</taxon>
        <taxon>Agaricales</taxon>
        <taxon>Marasmiineae</taxon>
        <taxon>Mycenaceae</taxon>
        <taxon>Roridomyces</taxon>
    </lineage>
</organism>
<protein>
    <submittedName>
        <fullName evidence="1">Uncharacterized protein</fullName>
    </submittedName>
</protein>
<reference evidence="1" key="1">
    <citation type="submission" date="2023-03" db="EMBL/GenBank/DDBJ databases">
        <title>Massive genome expansion in bonnet fungi (Mycena s.s.) driven by repeated elements and novel gene families across ecological guilds.</title>
        <authorList>
            <consortium name="Lawrence Berkeley National Laboratory"/>
            <person name="Harder C.B."/>
            <person name="Miyauchi S."/>
            <person name="Viragh M."/>
            <person name="Kuo A."/>
            <person name="Thoen E."/>
            <person name="Andreopoulos B."/>
            <person name="Lu D."/>
            <person name="Skrede I."/>
            <person name="Drula E."/>
            <person name="Henrissat B."/>
            <person name="Morin E."/>
            <person name="Kohler A."/>
            <person name="Barry K."/>
            <person name="LaButti K."/>
            <person name="Morin E."/>
            <person name="Salamov A."/>
            <person name="Lipzen A."/>
            <person name="Mereny Z."/>
            <person name="Hegedus B."/>
            <person name="Baldrian P."/>
            <person name="Stursova M."/>
            <person name="Weitz H."/>
            <person name="Taylor A."/>
            <person name="Grigoriev I.V."/>
            <person name="Nagy L.G."/>
            <person name="Martin F."/>
            <person name="Kauserud H."/>
        </authorList>
    </citation>
    <scope>NUCLEOTIDE SEQUENCE</scope>
    <source>
        <strain evidence="1">9284</strain>
    </source>
</reference>
<sequence length="299" mass="33368">MGNYKHSASLCQKAKLLLKLCGITEGLVHMALKNTSAELVLIKTEYNLARSIQLEIVDKTSPEKGPFNLAFAHANLAHIDIMTGAEGPQVLEHVEKSRSLFTALKVLAGLAYCDLLEADLELRDGNPVTVRAVFMRILNTYRGKNKDVTTYCLERLADPVHWGGSASDWTTIFVAHATLSGNKLQICEALRRLGDIFLLENDVDTARSVFQAALDGFTQMDIHRSRGECLQRLGDIQSLKEDSQGAIQFWKQARASFEQSFQAKSVKQIDERLRRVYNEDQVLVIDGEIDQGSHLPVLQ</sequence>
<dbReference type="Gene3D" id="1.25.40.10">
    <property type="entry name" value="Tetratricopeptide repeat domain"/>
    <property type="match status" value="1"/>
</dbReference>
<dbReference type="Proteomes" id="UP001221142">
    <property type="component" value="Unassembled WGS sequence"/>
</dbReference>
<dbReference type="SUPFAM" id="SSF48452">
    <property type="entry name" value="TPR-like"/>
    <property type="match status" value="1"/>
</dbReference>
<comment type="caution">
    <text evidence="1">The sequence shown here is derived from an EMBL/GenBank/DDBJ whole genome shotgun (WGS) entry which is preliminary data.</text>
</comment>
<gene>
    <name evidence="1" type="ORF">FB45DRAFT_869259</name>
</gene>